<dbReference type="EMBL" id="JACAGC010000030">
    <property type="protein sequence ID" value="KAF6271562.1"/>
    <property type="molecule type" value="Genomic_DNA"/>
</dbReference>
<accession>A0A7J7R665</accession>
<feature type="chain" id="PRO_5029858507" evidence="1">
    <location>
        <begin position="23"/>
        <end position="123"/>
    </location>
</feature>
<dbReference type="Proteomes" id="UP000585614">
    <property type="component" value="Unassembled WGS sequence"/>
</dbReference>
<keyword evidence="1" id="KW-0732">Signal</keyword>
<protein>
    <submittedName>
        <fullName evidence="2">Uncharacterized protein</fullName>
    </submittedName>
</protein>
<reference evidence="2 3" key="1">
    <citation type="journal article" date="2020" name="Nature">
        <title>Six reference-quality genomes reveal evolution of bat adaptations.</title>
        <authorList>
            <person name="Jebb D."/>
            <person name="Huang Z."/>
            <person name="Pippel M."/>
            <person name="Hughes G.M."/>
            <person name="Lavrichenko K."/>
            <person name="Devanna P."/>
            <person name="Winkler S."/>
            <person name="Jermiin L.S."/>
            <person name="Skirmuntt E.C."/>
            <person name="Katzourakis A."/>
            <person name="Burkitt-Gray L."/>
            <person name="Ray D.A."/>
            <person name="Sullivan K.A.M."/>
            <person name="Roscito J.G."/>
            <person name="Kirilenko B.M."/>
            <person name="Davalos L.M."/>
            <person name="Corthals A.P."/>
            <person name="Power M.L."/>
            <person name="Jones G."/>
            <person name="Ransome R.D."/>
            <person name="Dechmann D.K.N."/>
            <person name="Locatelli A.G."/>
            <person name="Puechmaille S.J."/>
            <person name="Fedrigo O."/>
            <person name="Jarvis E.D."/>
            <person name="Hiller M."/>
            <person name="Vernes S.C."/>
            <person name="Myers E.W."/>
            <person name="Teeling E.C."/>
        </authorList>
    </citation>
    <scope>NUCLEOTIDE SEQUENCE [LARGE SCALE GENOMIC DNA]</scope>
    <source>
        <strain evidence="2">MRhiFer1</strain>
        <tissue evidence="2">Lung</tissue>
    </source>
</reference>
<dbReference type="AlphaFoldDB" id="A0A7J7R665"/>
<proteinExistence type="predicted"/>
<comment type="caution">
    <text evidence="2">The sequence shown here is derived from an EMBL/GenBank/DDBJ whole genome shotgun (WGS) entry which is preliminary data.</text>
</comment>
<feature type="signal peptide" evidence="1">
    <location>
        <begin position="1"/>
        <end position="22"/>
    </location>
</feature>
<name>A0A7J7R665_RHIFE</name>
<evidence type="ECO:0000313" key="2">
    <source>
        <dbReference type="EMBL" id="KAF6271562.1"/>
    </source>
</evidence>
<evidence type="ECO:0000256" key="1">
    <source>
        <dbReference type="SAM" id="SignalP"/>
    </source>
</evidence>
<gene>
    <name evidence="2" type="ORF">mRhiFer1_009663</name>
</gene>
<sequence>MAPWVFLFGLTMSCILMWGAGPETPHDTLHDIWRSWQDPLHYTWRSEQGMVSDKALRRAVEQFVRMNTQLQEDQEEQLLESWTPWRGGKTWTVPQPAKAGESESRCGPVGWKVLAEAARMQDL</sequence>
<organism evidence="2 3">
    <name type="scientific">Rhinolophus ferrumequinum</name>
    <name type="common">Greater horseshoe bat</name>
    <dbReference type="NCBI Taxonomy" id="59479"/>
    <lineage>
        <taxon>Eukaryota</taxon>
        <taxon>Metazoa</taxon>
        <taxon>Chordata</taxon>
        <taxon>Craniata</taxon>
        <taxon>Vertebrata</taxon>
        <taxon>Euteleostomi</taxon>
        <taxon>Mammalia</taxon>
        <taxon>Eutheria</taxon>
        <taxon>Laurasiatheria</taxon>
        <taxon>Chiroptera</taxon>
        <taxon>Yinpterochiroptera</taxon>
        <taxon>Rhinolophoidea</taxon>
        <taxon>Rhinolophidae</taxon>
        <taxon>Rhinolophinae</taxon>
        <taxon>Rhinolophus</taxon>
    </lineage>
</organism>
<evidence type="ECO:0000313" key="3">
    <source>
        <dbReference type="Proteomes" id="UP000585614"/>
    </source>
</evidence>